<dbReference type="STRING" id="990371.SAMN05421813_1349"/>
<sequence length="248" mass="27361">MKIGLFIPCYVNQLYPNAAIATLELLQKLGADVSYPSKQTCCGQPMANSGYEHLTQSCNDLFIENFSGFDYVVAPSASCVLHIKDHLHSHADEKAAASIRGKIYELVEFLTDVLKIEKLDACFPHKVGLHQSCHGLRGLHLAQMSELVAPDFSKPKQLLNMVQGLELTELDRVDECCGFGGLFCIAEEAVSVKMGKDRITDHTKHGAEYITSPDLSCLMHMEGILQRNNSKVKIIHIAEILNCSSIKA</sequence>
<dbReference type="AlphaFoldDB" id="A0A1G9XZ35"/>
<dbReference type="RefSeq" id="WP_090706745.1">
    <property type="nucleotide sequence ID" value="NZ_FNHH01000034.1"/>
</dbReference>
<dbReference type="PANTHER" id="PTHR30296">
    <property type="entry name" value="UNCHARACTERIZED PROTEIN YKGE"/>
    <property type="match status" value="1"/>
</dbReference>
<dbReference type="EMBL" id="FNHH01000034">
    <property type="protein sequence ID" value="SDN02017.1"/>
    <property type="molecule type" value="Genomic_DNA"/>
</dbReference>
<dbReference type="GO" id="GO:0016491">
    <property type="term" value="F:oxidoreductase activity"/>
    <property type="evidence" value="ECO:0007669"/>
    <property type="project" value="UniProtKB-ARBA"/>
</dbReference>
<evidence type="ECO:0000313" key="2">
    <source>
        <dbReference type="EMBL" id="SDN02017.1"/>
    </source>
</evidence>
<protein>
    <submittedName>
        <fullName evidence="2">L-lactate dehydrogenase complex protein LldE</fullName>
    </submittedName>
</protein>
<proteinExistence type="predicted"/>
<evidence type="ECO:0000259" key="1">
    <source>
        <dbReference type="Pfam" id="PF02754"/>
    </source>
</evidence>
<dbReference type="Pfam" id="PF02754">
    <property type="entry name" value="CCG"/>
    <property type="match status" value="2"/>
</dbReference>
<reference evidence="3" key="1">
    <citation type="submission" date="2016-10" db="EMBL/GenBank/DDBJ databases">
        <authorList>
            <person name="Varghese N."/>
            <person name="Submissions S."/>
        </authorList>
    </citation>
    <scope>NUCLEOTIDE SEQUENCE [LARGE SCALE GENOMIC DNA]</scope>
    <source>
        <strain evidence="3">DSM 24536</strain>
    </source>
</reference>
<feature type="domain" description="Cysteine-rich" evidence="1">
    <location>
        <begin position="127"/>
        <end position="221"/>
    </location>
</feature>
<accession>A0A1G9XZ35</accession>
<organism evidence="2 3">
    <name type="scientific">Daejeonella rubra</name>
    <dbReference type="NCBI Taxonomy" id="990371"/>
    <lineage>
        <taxon>Bacteria</taxon>
        <taxon>Pseudomonadati</taxon>
        <taxon>Bacteroidota</taxon>
        <taxon>Sphingobacteriia</taxon>
        <taxon>Sphingobacteriales</taxon>
        <taxon>Sphingobacteriaceae</taxon>
        <taxon>Daejeonella</taxon>
    </lineage>
</organism>
<keyword evidence="3" id="KW-1185">Reference proteome</keyword>
<feature type="domain" description="Cysteine-rich" evidence="1">
    <location>
        <begin position="4"/>
        <end position="84"/>
    </location>
</feature>
<evidence type="ECO:0000313" key="3">
    <source>
        <dbReference type="Proteomes" id="UP000199226"/>
    </source>
</evidence>
<gene>
    <name evidence="2" type="ORF">SAMN05421813_1349</name>
</gene>
<name>A0A1G9XZ35_9SPHI</name>
<dbReference type="PANTHER" id="PTHR30296:SF0">
    <property type="entry name" value="LACTATE UTILIZATION PROTEIN A"/>
    <property type="match status" value="1"/>
</dbReference>
<dbReference type="GO" id="GO:0005829">
    <property type="term" value="C:cytosol"/>
    <property type="evidence" value="ECO:0007669"/>
    <property type="project" value="TreeGrafter"/>
</dbReference>
<dbReference type="OrthoDB" id="9770306at2"/>
<dbReference type="Proteomes" id="UP000199226">
    <property type="component" value="Unassembled WGS sequence"/>
</dbReference>
<dbReference type="InterPro" id="IPR004017">
    <property type="entry name" value="Cys_rich_dom"/>
</dbReference>